<evidence type="ECO:0000256" key="1">
    <source>
        <dbReference type="SAM" id="MobiDB-lite"/>
    </source>
</evidence>
<evidence type="ECO:0008006" key="5">
    <source>
        <dbReference type="Google" id="ProtNLM"/>
    </source>
</evidence>
<feature type="region of interest" description="Disordered" evidence="1">
    <location>
        <begin position="1"/>
        <end position="20"/>
    </location>
</feature>
<keyword evidence="4" id="KW-1185">Reference proteome</keyword>
<proteinExistence type="predicted"/>
<feature type="compositionally biased region" description="Low complexity" evidence="1">
    <location>
        <begin position="84"/>
        <end position="101"/>
    </location>
</feature>
<organism evidence="3 4">
    <name type="scientific">Marasmiellus scandens</name>
    <dbReference type="NCBI Taxonomy" id="2682957"/>
    <lineage>
        <taxon>Eukaryota</taxon>
        <taxon>Fungi</taxon>
        <taxon>Dikarya</taxon>
        <taxon>Basidiomycota</taxon>
        <taxon>Agaricomycotina</taxon>
        <taxon>Agaricomycetes</taxon>
        <taxon>Agaricomycetidae</taxon>
        <taxon>Agaricales</taxon>
        <taxon>Marasmiineae</taxon>
        <taxon>Omphalotaceae</taxon>
        <taxon>Marasmiellus</taxon>
    </lineage>
</organism>
<feature type="region of interest" description="Disordered" evidence="1">
    <location>
        <begin position="207"/>
        <end position="242"/>
    </location>
</feature>
<feature type="transmembrane region" description="Helical" evidence="2">
    <location>
        <begin position="167"/>
        <end position="192"/>
    </location>
</feature>
<feature type="region of interest" description="Disordered" evidence="1">
    <location>
        <begin position="33"/>
        <end position="107"/>
    </location>
</feature>
<feature type="compositionally biased region" description="Low complexity" evidence="1">
    <location>
        <begin position="120"/>
        <end position="145"/>
    </location>
</feature>
<dbReference type="Proteomes" id="UP001498398">
    <property type="component" value="Unassembled WGS sequence"/>
</dbReference>
<sequence>MFSPSLGSVGFSAQVEDRTGDSAELAFSVDSSGSANCAIDNDSGLSPVSSDSQPESSPEHTATPSTFTTPQQSPTSTLNSQKPSVSSDSTLSTPTSTSSSSEAVNLVPTSSNTEIVASLSAQNQSSASQTSSTSISVSSSTTTDTLVANPPSGTSSGNSGDSKHHQLIPILIGGILGGILFVLLCLWGIFYVRRRRRVQSRKAQPFYINGSGKDERDDPVSPEQLTASSTLATSAATSEKKTFESIHEYRPVSFSTPETETENSLITTTSNDDNLSRIVEYSSTALTYHRLPSDSGSVLSTSGTVVESSRSQQEFQKKQTSIAGTRNTTHSSISPTMIPHFPNSSDGDQWRESTISTVVERRSGSVAGTNQSPYYHMGREWRDLELQQAYEMLDPARLPPPPAYEPRRNSN</sequence>
<name>A0ABR1KAI4_9AGAR</name>
<evidence type="ECO:0000256" key="2">
    <source>
        <dbReference type="SAM" id="Phobius"/>
    </source>
</evidence>
<feature type="compositionally biased region" description="Low complexity" evidence="1">
    <location>
        <begin position="46"/>
        <end position="77"/>
    </location>
</feature>
<keyword evidence="2" id="KW-0812">Transmembrane</keyword>
<protein>
    <recommendedName>
        <fullName evidence="5">Mid2 domain-containing protein</fullName>
    </recommendedName>
</protein>
<dbReference type="EMBL" id="JBANRG010000001">
    <property type="protein sequence ID" value="KAK7473192.1"/>
    <property type="molecule type" value="Genomic_DNA"/>
</dbReference>
<evidence type="ECO:0000313" key="4">
    <source>
        <dbReference type="Proteomes" id="UP001498398"/>
    </source>
</evidence>
<evidence type="ECO:0000313" key="3">
    <source>
        <dbReference type="EMBL" id="KAK7473192.1"/>
    </source>
</evidence>
<accession>A0ABR1KAI4</accession>
<keyword evidence="2" id="KW-0472">Membrane</keyword>
<reference evidence="3 4" key="1">
    <citation type="submission" date="2024-01" db="EMBL/GenBank/DDBJ databases">
        <title>A draft genome for the cacao thread blight pathogen Marasmiellus scandens.</title>
        <authorList>
            <person name="Baruah I.K."/>
            <person name="Leung J."/>
            <person name="Bukari Y."/>
            <person name="Amoako-Attah I."/>
            <person name="Meinhardt L.W."/>
            <person name="Bailey B.A."/>
            <person name="Cohen S.P."/>
        </authorList>
    </citation>
    <scope>NUCLEOTIDE SEQUENCE [LARGE SCALE GENOMIC DNA]</scope>
    <source>
        <strain evidence="3 4">GH-19</strain>
    </source>
</reference>
<comment type="caution">
    <text evidence="3">The sequence shown here is derived from an EMBL/GenBank/DDBJ whole genome shotgun (WGS) entry which is preliminary data.</text>
</comment>
<gene>
    <name evidence="3" type="ORF">VKT23_001291</name>
</gene>
<feature type="region of interest" description="Disordered" evidence="1">
    <location>
        <begin position="309"/>
        <end position="349"/>
    </location>
</feature>
<feature type="region of interest" description="Disordered" evidence="1">
    <location>
        <begin position="120"/>
        <end position="162"/>
    </location>
</feature>
<feature type="compositionally biased region" description="Low complexity" evidence="1">
    <location>
        <begin position="225"/>
        <end position="237"/>
    </location>
</feature>
<keyword evidence="2" id="KW-1133">Transmembrane helix</keyword>
<feature type="compositionally biased region" description="Polar residues" evidence="1">
    <location>
        <begin position="310"/>
        <end position="335"/>
    </location>
</feature>